<proteinExistence type="predicted"/>
<feature type="transmembrane region" description="Helical" evidence="1">
    <location>
        <begin position="35"/>
        <end position="55"/>
    </location>
</feature>
<protein>
    <recommendedName>
        <fullName evidence="4">Transmembrane protein</fullName>
    </recommendedName>
</protein>
<feature type="transmembrane region" description="Helical" evidence="1">
    <location>
        <begin position="161"/>
        <end position="179"/>
    </location>
</feature>
<sequence>MASPWFLAPLCIGVGSGVTVAVLGIPKLWTSEAAGWASAAGTSFAALVALGVGLLPENRRRKEALLRVSAQMSVVVSALETQLTHLGRAIEISRQPQFDYPLRVRLFSDTDEIKPESLTGLLSLVEHLTDRCFERTAVCLENANRLQALMRNFRSMPMEDVLVPGIFFTQILVIAYLSIDDARLAYLDHLGRAADELLLEPDEVKTARAARG</sequence>
<evidence type="ECO:0008006" key="4">
    <source>
        <dbReference type="Google" id="ProtNLM"/>
    </source>
</evidence>
<feature type="transmembrane region" description="Helical" evidence="1">
    <location>
        <begin position="7"/>
        <end position="29"/>
    </location>
</feature>
<dbReference type="EMBL" id="JAVSKO010000004">
    <property type="protein sequence ID" value="MDT3468652.1"/>
    <property type="molecule type" value="Genomic_DNA"/>
</dbReference>
<comment type="caution">
    <text evidence="2">The sequence shown here is derived from an EMBL/GenBank/DDBJ whole genome shotgun (WGS) entry which is preliminary data.</text>
</comment>
<accession>A0AAJ2JES3</accession>
<gene>
    <name evidence="2" type="ORF">ROV92_11710</name>
</gene>
<dbReference type="AlphaFoldDB" id="A0AAJ2JES3"/>
<keyword evidence="1" id="KW-1133">Transmembrane helix</keyword>
<keyword evidence="1" id="KW-0472">Membrane</keyword>
<dbReference type="Proteomes" id="UP001251948">
    <property type="component" value="Unassembled WGS sequence"/>
</dbReference>
<dbReference type="RefSeq" id="WP_312562337.1">
    <property type="nucleotide sequence ID" value="NZ_JAVSKO010000004.1"/>
</dbReference>
<evidence type="ECO:0000256" key="1">
    <source>
        <dbReference type="SAM" id="Phobius"/>
    </source>
</evidence>
<organism evidence="2 3">
    <name type="scientific">Stenotrophomonas maltophilia</name>
    <name type="common">Pseudomonas maltophilia</name>
    <name type="synonym">Xanthomonas maltophilia</name>
    <dbReference type="NCBI Taxonomy" id="40324"/>
    <lineage>
        <taxon>Bacteria</taxon>
        <taxon>Pseudomonadati</taxon>
        <taxon>Pseudomonadota</taxon>
        <taxon>Gammaproteobacteria</taxon>
        <taxon>Lysobacterales</taxon>
        <taxon>Lysobacteraceae</taxon>
        <taxon>Stenotrophomonas</taxon>
        <taxon>Stenotrophomonas maltophilia group</taxon>
    </lineage>
</organism>
<evidence type="ECO:0000313" key="2">
    <source>
        <dbReference type="EMBL" id="MDT3468652.1"/>
    </source>
</evidence>
<evidence type="ECO:0000313" key="3">
    <source>
        <dbReference type="Proteomes" id="UP001251948"/>
    </source>
</evidence>
<keyword evidence="1" id="KW-0812">Transmembrane</keyword>
<name>A0AAJ2JES3_STEMA</name>
<reference evidence="2" key="1">
    <citation type="submission" date="2023-07" db="EMBL/GenBank/DDBJ databases">
        <title>Comparative genomics of clinical Stenotrophomonas maltophilia isolates reveals regions of diversity which correlate with colonization and persistence in vivo.</title>
        <authorList>
            <person name="Mcdaniel M.S."/>
            <person name="Swords W.E."/>
            <person name="Sumpter N.A."/>
            <person name="Lindgren N.R."/>
            <person name="Billiot C.E."/>
        </authorList>
    </citation>
    <scope>NUCLEOTIDE SEQUENCE</scope>
    <source>
        <strain evidence="2">Ism4</strain>
    </source>
</reference>